<sequence length="76" mass="9110">KIRIDIEIKKEYLLQSRIIEILYKLREKRIALLRQPSSPKQLAENEDENEIYLSTRIIDNAKPNRNYNRNDIAQIS</sequence>
<protein>
    <submittedName>
        <fullName evidence="1">3232_t:CDS:1</fullName>
    </submittedName>
</protein>
<comment type="caution">
    <text evidence="1">The sequence shown here is derived from an EMBL/GenBank/DDBJ whole genome shotgun (WGS) entry which is preliminary data.</text>
</comment>
<dbReference type="EMBL" id="CAJVQC010107389">
    <property type="protein sequence ID" value="CAG8833776.1"/>
    <property type="molecule type" value="Genomic_DNA"/>
</dbReference>
<gene>
    <name evidence="1" type="ORF">RPERSI_LOCUS28952</name>
</gene>
<evidence type="ECO:0000313" key="2">
    <source>
        <dbReference type="Proteomes" id="UP000789920"/>
    </source>
</evidence>
<proteinExistence type="predicted"/>
<name>A0ACA9SCM1_9GLOM</name>
<reference evidence="1" key="1">
    <citation type="submission" date="2021-06" db="EMBL/GenBank/DDBJ databases">
        <authorList>
            <person name="Kallberg Y."/>
            <person name="Tangrot J."/>
            <person name="Rosling A."/>
        </authorList>
    </citation>
    <scope>NUCLEOTIDE SEQUENCE</scope>
    <source>
        <strain evidence="1">MA461A</strain>
    </source>
</reference>
<accession>A0ACA9SCM1</accession>
<keyword evidence="2" id="KW-1185">Reference proteome</keyword>
<organism evidence="1 2">
    <name type="scientific">Racocetra persica</name>
    <dbReference type="NCBI Taxonomy" id="160502"/>
    <lineage>
        <taxon>Eukaryota</taxon>
        <taxon>Fungi</taxon>
        <taxon>Fungi incertae sedis</taxon>
        <taxon>Mucoromycota</taxon>
        <taxon>Glomeromycotina</taxon>
        <taxon>Glomeromycetes</taxon>
        <taxon>Diversisporales</taxon>
        <taxon>Gigasporaceae</taxon>
        <taxon>Racocetra</taxon>
    </lineage>
</organism>
<dbReference type="Proteomes" id="UP000789920">
    <property type="component" value="Unassembled WGS sequence"/>
</dbReference>
<feature type="non-terminal residue" evidence="1">
    <location>
        <position position="1"/>
    </location>
</feature>
<evidence type="ECO:0000313" key="1">
    <source>
        <dbReference type="EMBL" id="CAG8833776.1"/>
    </source>
</evidence>